<dbReference type="OrthoDB" id="10045817at2759"/>
<dbReference type="Proteomes" id="UP000000803">
    <property type="component" value="Chromosome 2R"/>
</dbReference>
<reference evidence="5" key="11">
    <citation type="journal article" date="2015" name="G3 (Bethesda)">
        <title>Gene Model Annotations for Drosophila melanogaster: Impact of High-Throughput Data.</title>
        <authorList>
            <consortium name="FlyBase Consortium"/>
            <person name="Matthews B.B."/>
            <person name="Dos Santos G."/>
            <person name="Crosby M.A."/>
            <person name="Emmert D.B."/>
            <person name="St Pierre S.E."/>
            <person name="Gramates L.S."/>
            <person name="Zhou P."/>
            <person name="Schroeder A.J."/>
            <person name="Falls K."/>
            <person name="Strelets V."/>
            <person name="Russo S.M."/>
            <person name="Gelbart W.M."/>
            <person name="null"/>
        </authorList>
    </citation>
    <scope>NUCLEOTIDE SEQUENCE</scope>
</reference>
<dbReference type="PaxDb" id="7227-FBpp0086915"/>
<dbReference type="VEuPathDB" id="VectorBase:FBgn0050487"/>
<dbReference type="AGR" id="FB:FBgn0050487"/>
<organism evidence="6">
    <name type="scientific">Drosophila melanogaster</name>
    <name type="common">Fruit fly</name>
    <dbReference type="NCBI Taxonomy" id="7227"/>
    <lineage>
        <taxon>Eukaryota</taxon>
        <taxon>Metazoa</taxon>
        <taxon>Ecdysozoa</taxon>
        <taxon>Arthropoda</taxon>
        <taxon>Hexapoda</taxon>
        <taxon>Insecta</taxon>
        <taxon>Pterygota</taxon>
        <taxon>Neoptera</taxon>
        <taxon>Endopterygota</taxon>
        <taxon>Diptera</taxon>
        <taxon>Brachycera</taxon>
        <taxon>Muscomorpha</taxon>
        <taxon>Ephydroidea</taxon>
        <taxon>Drosophilidae</taxon>
        <taxon>Drosophila</taxon>
        <taxon>Sophophora</taxon>
    </lineage>
</organism>
<keyword evidence="2" id="KW-0597">Phosphoprotein</keyword>
<evidence type="ECO:0000313" key="6">
    <source>
        <dbReference type="EMBL" id="AAR96201.1"/>
    </source>
</evidence>
<reference evidence="5 8" key="3">
    <citation type="journal article" date="2002" name="Genome Biol.">
        <title>Annotation of the Drosophila melanogaster euchromatic genome: a systematic review.</title>
        <authorList>
            <person name="Misra S."/>
            <person name="Crosby M.A."/>
            <person name="Mungall C.J."/>
            <person name="Matthews B.B."/>
            <person name="Campbell K.S."/>
            <person name="Hradecky P."/>
            <person name="Huang Y."/>
            <person name="Kaminker J.S."/>
            <person name="Millburn G.H."/>
            <person name="Prochnik S.E."/>
            <person name="Smith C.D."/>
            <person name="Tupy J.L."/>
            <person name="Whitfied E.J."/>
            <person name="Bayraktaroglu L."/>
            <person name="Berman B.P."/>
            <person name="Bettencourt B.R."/>
            <person name="Celniker S.E."/>
            <person name="de Grey A.D."/>
            <person name="Drysdale R.A."/>
            <person name="Harris N.L."/>
            <person name="Richter J."/>
            <person name="Russo S."/>
            <person name="Schroeder A.J."/>
            <person name="Shu S.Q."/>
            <person name="Stapleton M."/>
            <person name="Yamada C."/>
            <person name="Ashburner M."/>
            <person name="Gelbart W.M."/>
            <person name="Rubin G.M."/>
            <person name="Lewis S.E."/>
        </authorList>
    </citation>
    <scope>GENOME REANNOTATION</scope>
    <source>
        <strain evidence="8">Berkeley</strain>
    </source>
</reference>
<reference evidence="5 8" key="1">
    <citation type="journal article" date="2000" name="Science">
        <title>The genome sequence of Drosophila melanogaster.</title>
        <authorList>
            <person name="Adams M.D."/>
            <person name="Celniker S.E."/>
            <person name="Holt R.A."/>
            <person name="Evans C.A."/>
            <person name="Gocayne J.D."/>
            <person name="Amanatides P.G."/>
            <person name="Scherer S.E."/>
            <person name="Li P.W."/>
            <person name="Hoskins R.A."/>
            <person name="Galle R.F."/>
            <person name="George R.A."/>
            <person name="Lewis S.E."/>
            <person name="Richards S."/>
            <person name="Ashburner M."/>
            <person name="Henderson S.N."/>
            <person name="Sutton G.G."/>
            <person name="Wortman J.R."/>
            <person name="Yandell M.D."/>
            <person name="Zhang Q."/>
            <person name="Chen L.X."/>
            <person name="Brandon R.C."/>
            <person name="Rogers Y.H."/>
            <person name="Blazej R.G."/>
            <person name="Champe M."/>
            <person name="Pfeiffer B.D."/>
            <person name="Wan K.H."/>
            <person name="Doyle C."/>
            <person name="Baxter E.G."/>
            <person name="Helt G."/>
            <person name="Nelson C.R."/>
            <person name="Gabor G.L."/>
            <person name="Abril J.F."/>
            <person name="Agbayani A."/>
            <person name="An H.J."/>
            <person name="Andrews-Pfannkoch C."/>
            <person name="Baldwin D."/>
            <person name="Ballew R.M."/>
            <person name="Basu A."/>
            <person name="Baxendale J."/>
            <person name="Bayraktaroglu L."/>
            <person name="Beasley E.M."/>
            <person name="Beeson K.Y."/>
            <person name="Benos P.V."/>
            <person name="Berman B.P."/>
            <person name="Bhandari D."/>
            <person name="Bolshakov S."/>
            <person name="Borkova D."/>
            <person name="Botchan M.R."/>
            <person name="Bouck J."/>
            <person name="Brokstein P."/>
            <person name="Brottier P."/>
            <person name="Burtis K.C."/>
            <person name="Busam D.A."/>
            <person name="Butler H."/>
            <person name="Cadieu E."/>
            <person name="Center A."/>
            <person name="Chandra I."/>
            <person name="Cherry J.M."/>
            <person name="Cawley S."/>
            <person name="Dahlke C."/>
            <person name="Davenport L.B."/>
            <person name="Davies P."/>
            <person name="de Pablos B."/>
            <person name="Delcher A."/>
            <person name="Deng Z."/>
            <person name="Mays A.D."/>
            <person name="Dew I."/>
            <person name="Dietz S.M."/>
            <person name="Dodson K."/>
            <person name="Doup L.E."/>
            <person name="Downes M."/>
            <person name="Dugan-Rocha S."/>
            <person name="Dunkov B.C."/>
            <person name="Dunn P."/>
            <person name="Durbin K.J."/>
            <person name="Evangelista C.C."/>
            <person name="Ferraz C."/>
            <person name="Ferriera S."/>
            <person name="Fleischmann W."/>
            <person name="Fosler C."/>
            <person name="Gabrielian A.E."/>
            <person name="Garg N.S."/>
            <person name="Gelbart W.M."/>
            <person name="Glasser K."/>
            <person name="Glodek A."/>
            <person name="Gong F."/>
            <person name="Gorrell J.H."/>
            <person name="Gu Z."/>
            <person name="Guan P."/>
            <person name="Harris M."/>
            <person name="Harris N.L."/>
            <person name="Harvey D."/>
            <person name="Heiman T.J."/>
            <person name="Hernandez J.R."/>
            <person name="Houck J."/>
            <person name="Hostin D."/>
            <person name="Houston K.A."/>
            <person name="Howland T.J."/>
            <person name="Wei M.H."/>
            <person name="Ibegwam C."/>
            <person name="Jalali M."/>
            <person name="Kalush F."/>
            <person name="Karpen G.H."/>
            <person name="Ke Z."/>
            <person name="Kennison J.A."/>
            <person name="Ketchum K.A."/>
            <person name="Kimmel B.E."/>
            <person name="Kodira C.D."/>
            <person name="Kraft C."/>
            <person name="Kravitz S."/>
            <person name="Kulp D."/>
            <person name="Lai Z."/>
            <person name="Lasko P."/>
            <person name="Lei Y."/>
            <person name="Levitsky A.A."/>
            <person name="Li J."/>
            <person name="Li Z."/>
            <person name="Liang Y."/>
            <person name="Lin X."/>
            <person name="Liu X."/>
            <person name="Mattei B."/>
            <person name="McIntosh T.C."/>
            <person name="McLeod M.P."/>
            <person name="McPherson D."/>
            <person name="Merkulov G."/>
            <person name="Milshina N.V."/>
            <person name="Mobarry C."/>
            <person name="Morris J."/>
            <person name="Moshrefi A."/>
            <person name="Mount S.M."/>
            <person name="Moy M."/>
            <person name="Murphy B."/>
            <person name="Murphy L."/>
            <person name="Muzny D.M."/>
            <person name="Nelson D.L."/>
            <person name="Nelson D.R."/>
            <person name="Nelson K.A."/>
            <person name="Nixon K."/>
            <person name="Nusskern D.R."/>
            <person name="Pacleb J.M."/>
            <person name="Palazzolo M."/>
            <person name="Pittman G.S."/>
            <person name="Pan S."/>
            <person name="Pollard J."/>
            <person name="Puri V."/>
            <person name="Reese M.G."/>
            <person name="Reinert K."/>
            <person name="Remington K."/>
            <person name="Saunders R.D."/>
            <person name="Scheeler F."/>
            <person name="Shen H."/>
            <person name="Shue B.C."/>
            <person name="Siden-Kiamos I."/>
            <person name="Simpson M."/>
            <person name="Skupski M.P."/>
            <person name="Smith T."/>
            <person name="Spier E."/>
            <person name="Spradling A.C."/>
            <person name="Stapleton M."/>
            <person name="Strong R."/>
            <person name="Sun E."/>
            <person name="Svirskas R."/>
            <person name="Tector C."/>
            <person name="Turner R."/>
            <person name="Venter E."/>
            <person name="Wang A.H."/>
            <person name="Wang X."/>
            <person name="Wang Z.Y."/>
            <person name="Wassarman D.A."/>
            <person name="Weinstock G.M."/>
            <person name="Weissenbach J."/>
            <person name="Williams S.M."/>
            <person name="WoodageT"/>
            <person name="Worley K.C."/>
            <person name="Wu D."/>
            <person name="Yang S."/>
            <person name="Yao Q.A."/>
            <person name="Ye J."/>
            <person name="Yeh R.F."/>
            <person name="Zaveri J.S."/>
            <person name="Zhan M."/>
            <person name="Zhang G."/>
            <person name="Zhao Q."/>
            <person name="Zheng L."/>
            <person name="Zheng X.H."/>
            <person name="Zhong F.N."/>
            <person name="Zhong W."/>
            <person name="Zhou X."/>
            <person name="Zhu S."/>
            <person name="Zhu X."/>
            <person name="Smith H.O."/>
            <person name="Gibbs R.A."/>
            <person name="Myers E.W."/>
            <person name="Rubin G.M."/>
            <person name="Venter J.C."/>
        </authorList>
    </citation>
    <scope>NUCLEOTIDE SEQUENCE [LARGE SCALE GENOMIC DNA]</scope>
    <source>
        <strain evidence="8">Berkeley</strain>
    </source>
</reference>
<sequence length="198" mass="22413">MSIEKISSELRKMIISDNPIEATTFDKSAIEATLDSNKFEDLRIPKHTLKQKFLLRKSIIEHPFKRIRAEGVDWAHKIRDTDEEKESNWAKIATGKVSGNAYDLKTMMSECENICGYGNAINLTVPRVDKLQDLAKSIPTDPDTVYLTCQCDDIFSNGGTEAPTQSPDEVNFEELSSYFENMLNIPKNLPLSAEIMYT</sequence>
<dbReference type="PANTHER" id="PTHR31383">
    <property type="entry name" value="OXIDATIVE STRESS-RESPONSE SERINE-RICH PROTEIN 1"/>
    <property type="match status" value="1"/>
</dbReference>
<evidence type="ECO:0000256" key="1">
    <source>
        <dbReference type="ARBA" id="ARBA00015005"/>
    </source>
</evidence>
<reference evidence="5 8" key="9">
    <citation type="journal article" date="2007" name="Science">
        <title>The Release 5.1 annotation of Drosophila melanogaster heterochromatin.</title>
        <authorList>
            <person name="Smith C.D."/>
            <person name="Shu S."/>
            <person name="Mungall C.J."/>
            <person name="Karpen G.H."/>
        </authorList>
    </citation>
    <scope>NUCLEOTIDE SEQUENCE [LARGE SCALE GENOMIC DNA]</scope>
    <source>
        <strain evidence="8">Berkeley</strain>
    </source>
</reference>
<dbReference type="Bgee" id="FBgn0050487">
    <property type="expression patterns" value="Expressed in early elongation stage spermatid (Drosophila) in testis and 25 other cell types or tissues"/>
</dbReference>
<dbReference type="STRING" id="7227.FBpp0086915"/>
<dbReference type="PANTHER" id="PTHR31383:SF2">
    <property type="entry name" value="OXIDATIVE STRESS-RESPONSIVE SERINE-RICH PROTEIN 1"/>
    <property type="match status" value="1"/>
</dbReference>
<dbReference type="BioGRID-ORCS" id="246646">
    <property type="hits" value="0 hits in 1 CRISPR screen"/>
</dbReference>
<dbReference type="EMBL" id="BT011409">
    <property type="protein sequence ID" value="AAR96201.1"/>
    <property type="molecule type" value="mRNA"/>
</dbReference>
<evidence type="ECO:0000256" key="2">
    <source>
        <dbReference type="ARBA" id="ARBA00022553"/>
    </source>
</evidence>
<evidence type="ECO:0000313" key="5">
    <source>
        <dbReference type="EMBL" id="AAM68620.1"/>
    </source>
</evidence>
<reference evidence="5 8" key="4">
    <citation type="journal article" date="2002" name="Genome Biol.">
        <title>The transposable elements of the Drosophila melanogaster euchromatin: a genomics perspective.</title>
        <authorList>
            <person name="Kaminker J.S."/>
            <person name="Bergman C.M."/>
            <person name="Kronmiller B."/>
            <person name="Carlson J."/>
            <person name="Svirskas R."/>
            <person name="Patel S."/>
            <person name="Frise E."/>
            <person name="Wheeler D.A."/>
            <person name="Lewis S.E."/>
            <person name="Rubin G.M."/>
            <person name="Ashburner M."/>
            <person name="Celniker S.E."/>
        </authorList>
    </citation>
    <scope>NUCLEOTIDE SEQUENCE [LARGE SCALE GENOMIC DNA]</scope>
    <source>
        <strain evidence="8">Berkeley</strain>
    </source>
</reference>
<protein>
    <recommendedName>
        <fullName evidence="1">Oxidative stress-responsive serine-rich protein 1</fullName>
    </recommendedName>
    <alternativeName>
        <fullName evidence="4">Oxidative stress-responsive protein 1</fullName>
    </alternativeName>
    <alternativeName>
        <fullName evidence="3">Peroxide-inducible transcript 1 protein</fullName>
    </alternativeName>
</protein>
<dbReference type="OMA" id="LHKMIIS"/>
<name>Q6NN84_DROME</name>
<reference evidence="6" key="6">
    <citation type="submission" date="2004-01" db="EMBL/GenBank/DDBJ databases">
        <authorList>
            <person name="Stapleton M."/>
            <person name="Carlson J."/>
            <person name="Chavez C."/>
            <person name="Frise E."/>
            <person name="George R."/>
            <person name="Pacleb J."/>
            <person name="Park S."/>
            <person name="Wan K."/>
            <person name="Yu C."/>
            <person name="Rubin G.M."/>
            <person name="Celniker S."/>
        </authorList>
    </citation>
    <scope>NUCLEOTIDE SEQUENCE</scope>
</reference>
<dbReference type="UCSC" id="CG30487-RA">
    <property type="organism name" value="d. melanogaster"/>
</dbReference>
<reference evidence="5 8" key="2">
    <citation type="journal article" date="2002" name="Genome Biol.">
        <title>Finishing a whole-genome shotgun: release 3 of the Drosophila melanogaster euchromatic genome sequence.</title>
        <authorList>
            <person name="Celniker S.E."/>
            <person name="Wheeler D.A."/>
            <person name="Kronmiller B."/>
            <person name="Carlson J.W."/>
            <person name="Halpern A."/>
            <person name="Patel S."/>
            <person name="Adams M."/>
            <person name="Champe M."/>
            <person name="Dugan S.P."/>
            <person name="Frise E."/>
            <person name="Hodgson A."/>
            <person name="George R.A."/>
            <person name="Hoskins R.A."/>
            <person name="Laverty T."/>
            <person name="Muzny D.M."/>
            <person name="Nelson C.R."/>
            <person name="Pacleb J.M."/>
            <person name="Park S."/>
            <person name="Pfeiffer B.D."/>
            <person name="Richards S."/>
            <person name="Sodergren E.J."/>
            <person name="Svirskas R."/>
            <person name="Tabor P.E."/>
            <person name="Wan K."/>
            <person name="Stapleton M."/>
            <person name="Sutton G.G."/>
            <person name="Venter C."/>
            <person name="Weinstock G."/>
            <person name="Scherer S.E."/>
            <person name="Myers E.W."/>
            <person name="Gibbs R.A."/>
            <person name="Rubin G.M."/>
        </authorList>
    </citation>
    <scope>NUCLEOTIDE SEQUENCE [LARGE SCALE GENOMIC DNA]</scope>
    <source>
        <strain evidence="8">Berkeley</strain>
    </source>
</reference>
<dbReference type="KEGG" id="dme:Dmel_CG30487"/>
<reference evidence="5 8" key="10">
    <citation type="journal article" date="2007" name="Science">
        <title>Sequence finishing and mapping of Drosophila melanogaster heterochromatin.</title>
        <authorList>
            <person name="Hoskins R.A."/>
            <person name="Carlson J.W."/>
            <person name="Kennedy C."/>
            <person name="Acevedo D."/>
            <person name="Evans-Holm M."/>
            <person name="Frise E."/>
            <person name="Wan K.H."/>
            <person name="Park S."/>
            <person name="Mendez-Lago M."/>
            <person name="Rossi F."/>
            <person name="Villasante A."/>
            <person name="Dimitri P."/>
            <person name="Karpen G.H."/>
            <person name="Celniker S.E."/>
        </authorList>
    </citation>
    <scope>NUCLEOTIDE SEQUENCE [LARGE SCALE GENOMIC DNA]</scope>
    <source>
        <strain evidence="8">Berkeley</strain>
    </source>
</reference>
<evidence type="ECO:0000313" key="8">
    <source>
        <dbReference type="Proteomes" id="UP000000803"/>
    </source>
</evidence>
<reference evidence="5" key="8">
    <citation type="submission" date="2006-08" db="EMBL/GenBank/DDBJ databases">
        <authorList>
            <person name="Celniker S."/>
            <person name="Carlson J."/>
            <person name="Wan K."/>
            <person name="Frise E."/>
            <person name="Hoskins R."/>
            <person name="Park S."/>
            <person name="Svirskas R."/>
            <person name="Rubin G."/>
        </authorList>
    </citation>
    <scope>NUCLEOTIDE SEQUENCE</scope>
</reference>
<accession>Q6NN84</accession>
<reference evidence="5" key="14">
    <citation type="submission" date="2020-04" db="EMBL/GenBank/DDBJ databases">
        <authorList>
            <consortium name="FlyBase"/>
        </authorList>
    </citation>
    <scope>NUCLEOTIDE SEQUENCE</scope>
</reference>
<gene>
    <name evidence="5" type="primary">NEST:bs16h04</name>
    <name evidence="5" type="synonym">bs33e02.y1</name>
    <name evidence="5" type="synonym">Dmel\CG30487</name>
    <name evidence="6 7" type="ORF">CG30487</name>
    <name evidence="5" type="ORF">Dmel_CG30487</name>
</gene>
<dbReference type="AlphaFoldDB" id="Q6NN84"/>
<dbReference type="GO" id="GO:0070301">
    <property type="term" value="P:cellular response to hydrogen peroxide"/>
    <property type="evidence" value="ECO:0000318"/>
    <property type="project" value="GO_Central"/>
</dbReference>
<dbReference type="GeneID" id="246646"/>
<dbReference type="DNASU" id="246646"/>
<dbReference type="RefSeq" id="NP_725245.1">
    <property type="nucleotide sequence ID" value="NM_165964.2"/>
</dbReference>
<proteinExistence type="evidence at transcript level"/>
<dbReference type="FlyBase" id="FBgn0050487">
    <property type="gene designation" value="CG30487"/>
</dbReference>
<reference evidence="5" key="15">
    <citation type="submission" date="2020-05" db="EMBL/GenBank/DDBJ databases">
        <title>Drosophila melanogaster release 4 sequence.</title>
        <authorList>
            <consortium name="Berkeley Drosophila Genome Project"/>
            <person name="Celniker S."/>
            <person name="Carlson J."/>
            <person name="Wan K."/>
            <person name="Pfeiffer B."/>
            <person name="Frise E."/>
            <person name="George R."/>
            <person name="Hoskins R."/>
            <person name="Stapleton M."/>
            <person name="Pacleb J."/>
            <person name="Park S."/>
            <person name="Svirskas R."/>
            <person name="Smith E."/>
            <person name="Yu C."/>
            <person name="Rubin G."/>
        </authorList>
    </citation>
    <scope>NUCLEOTIDE SEQUENCE</scope>
</reference>
<evidence type="ECO:0000256" key="3">
    <source>
        <dbReference type="ARBA" id="ARBA00029721"/>
    </source>
</evidence>
<reference evidence="5" key="13">
    <citation type="journal article" date="2015" name="Genome Res.">
        <title>The Release 6 reference sequence of the Drosophila melanogaster genome.</title>
        <authorList>
            <person name="Hoskins R.A."/>
            <person name="Carlson J.W."/>
            <person name="Wan K.H."/>
            <person name="Park S."/>
            <person name="Mendez I."/>
            <person name="Galle S.E."/>
            <person name="Booth B.W."/>
            <person name="Pfeiffer B.D."/>
            <person name="George R.A."/>
            <person name="Svirskas R."/>
            <person name="Krzywinski M."/>
            <person name="Schein J."/>
            <person name="Accardo M.C."/>
            <person name="Damia E."/>
            <person name="Messina G."/>
            <person name="Mendez-Lago M."/>
            <person name="de Pablos B."/>
            <person name="Demakova O.V."/>
            <person name="Andreyeva E.N."/>
            <person name="Boldyreva L.V."/>
            <person name="Marra M."/>
            <person name="Carvalho A.B."/>
            <person name="Dimitri P."/>
            <person name="Villasante A."/>
            <person name="Zhimulev I.F."/>
            <person name="Rubin G.M."/>
            <person name="Karpen G.H."/>
            <person name="Celniker S.E."/>
        </authorList>
    </citation>
    <scope>NUCLEOTIDE SEQUENCE</scope>
</reference>
<dbReference type="InParanoid" id="Q6NN84"/>
<reference evidence="5 8" key="7">
    <citation type="journal article" date="2005" name="PLoS Comput. Biol.">
        <title>Combined evidence annotation of transposable elements in genome sequences.</title>
        <authorList>
            <person name="Quesneville H."/>
            <person name="Bergman C.M."/>
            <person name="Andrieu O."/>
            <person name="Autard D."/>
            <person name="Nouaud D."/>
            <person name="Ashburner M."/>
            <person name="Anxolabehere D."/>
        </authorList>
    </citation>
    <scope>NUCLEOTIDE SEQUENCE [LARGE SCALE GENOMIC DNA]</scope>
    <source>
        <strain evidence="8">Berkeley</strain>
    </source>
</reference>
<dbReference type="HOGENOM" id="CLU_1469693_0_0_1"/>
<evidence type="ECO:0000256" key="4">
    <source>
        <dbReference type="ARBA" id="ARBA00031405"/>
    </source>
</evidence>
<reference evidence="5 8" key="5">
    <citation type="journal article" date="2002" name="Genome Biol.">
        <title>Heterochromatic sequences in a Drosophila whole-genome shotgun assembly.</title>
        <authorList>
            <person name="Hoskins R.A."/>
            <person name="Smith C.D."/>
            <person name="Carlson J.W."/>
            <person name="Carvalho A.B."/>
            <person name="Halpern A."/>
            <person name="Kaminker J.S."/>
            <person name="Kennedy C."/>
            <person name="Mungall C.J."/>
            <person name="Sullivan B.A."/>
            <person name="Sutton G.G."/>
            <person name="Yasuhara J.C."/>
            <person name="Wakimoto B.T."/>
            <person name="Myers E.W."/>
            <person name="Celniker S.E."/>
            <person name="Rubin G.M."/>
            <person name="Karpen G.H."/>
        </authorList>
    </citation>
    <scope>NUCLEOTIDE SEQUENCE [LARGE SCALE GENOMIC DNA]</scope>
    <source>
        <strain evidence="8">Berkeley</strain>
    </source>
</reference>
<dbReference type="InterPro" id="IPR008494">
    <property type="entry name" value="DUF776"/>
</dbReference>
<reference evidence="5" key="12">
    <citation type="journal article" date="2015" name="G3 (Bethesda)">
        <title>Gene Model Annotations for Drosophila melanogaster: The Rule-Benders.</title>
        <authorList>
            <consortium name="FlyBase Consortium"/>
            <person name="Crosby M.A."/>
            <person name="Gramates L.S."/>
            <person name="Dos Santos G."/>
            <person name="Matthews B.B."/>
            <person name="St Pierre S.E."/>
            <person name="Zhou P."/>
            <person name="Schroeder A.J."/>
            <person name="Falls K."/>
            <person name="Emmert D.B."/>
            <person name="Russo S.M."/>
            <person name="Gelbart W.M."/>
            <person name="null"/>
        </authorList>
    </citation>
    <scope>NUCLEOTIDE SEQUENCE</scope>
</reference>
<evidence type="ECO:0000313" key="7">
    <source>
        <dbReference type="FlyBase" id="FBgn0050487"/>
    </source>
</evidence>
<keyword evidence="8" id="KW-1185">Reference proteome</keyword>
<dbReference type="EMBL" id="AE013599">
    <property type="protein sequence ID" value="AAM68620.1"/>
    <property type="molecule type" value="Genomic_DNA"/>
</dbReference>